<dbReference type="OrthoDB" id="9781892at2"/>
<dbReference type="EMBL" id="QYYA01000002">
    <property type="protein sequence ID" value="RJG17948.1"/>
    <property type="molecule type" value="Genomic_DNA"/>
</dbReference>
<dbReference type="SUPFAM" id="SSF53756">
    <property type="entry name" value="UDP-Glycosyltransferase/glycogen phosphorylase"/>
    <property type="match status" value="1"/>
</dbReference>
<dbReference type="PANTHER" id="PTHR30160:SF1">
    <property type="entry name" value="LIPOPOLYSACCHARIDE 1,2-N-ACETYLGLUCOSAMINETRANSFERASE-RELATED"/>
    <property type="match status" value="1"/>
</dbReference>
<dbReference type="GO" id="GO:0008713">
    <property type="term" value="F:ADP-heptose-lipopolysaccharide heptosyltransferase activity"/>
    <property type="evidence" value="ECO:0007669"/>
    <property type="project" value="TreeGrafter"/>
</dbReference>
<evidence type="ECO:0000313" key="3">
    <source>
        <dbReference type="EMBL" id="RJG17948.1"/>
    </source>
</evidence>
<evidence type="ECO:0000313" key="4">
    <source>
        <dbReference type="Proteomes" id="UP000283734"/>
    </source>
</evidence>
<comment type="caution">
    <text evidence="3">The sequence shown here is derived from an EMBL/GenBank/DDBJ whole genome shotgun (WGS) entry which is preliminary data.</text>
</comment>
<dbReference type="CDD" id="cd03789">
    <property type="entry name" value="GT9_LPS_heptosyltransferase"/>
    <property type="match status" value="1"/>
</dbReference>
<dbReference type="Pfam" id="PF01075">
    <property type="entry name" value="Glyco_transf_9"/>
    <property type="match status" value="1"/>
</dbReference>
<dbReference type="GO" id="GO:0005829">
    <property type="term" value="C:cytosol"/>
    <property type="evidence" value="ECO:0007669"/>
    <property type="project" value="TreeGrafter"/>
</dbReference>
<keyword evidence="2 3" id="KW-0808">Transferase</keyword>
<evidence type="ECO:0000256" key="1">
    <source>
        <dbReference type="ARBA" id="ARBA00022676"/>
    </source>
</evidence>
<dbReference type="InterPro" id="IPR002201">
    <property type="entry name" value="Glyco_trans_9"/>
</dbReference>
<gene>
    <name evidence="3" type="ORF">D4A39_05500</name>
</gene>
<dbReference type="Proteomes" id="UP000283734">
    <property type="component" value="Unassembled WGS sequence"/>
</dbReference>
<dbReference type="AlphaFoldDB" id="A0A418XY43"/>
<dbReference type="Gene3D" id="3.40.50.2000">
    <property type="entry name" value="Glycogen Phosphorylase B"/>
    <property type="match status" value="2"/>
</dbReference>
<reference evidence="3 4" key="1">
    <citation type="submission" date="2018-09" db="EMBL/GenBank/DDBJ databases">
        <title>Alcanivorax profundi sp. nov., isolated from 1000 m-depth seawater of the Mariana Trench.</title>
        <authorList>
            <person name="Liu J."/>
        </authorList>
    </citation>
    <scope>NUCLEOTIDE SEQUENCE [LARGE SCALE GENOMIC DNA]</scope>
    <source>
        <strain evidence="3 4">MTEO17</strain>
    </source>
</reference>
<name>A0A418XY43_9GAMM</name>
<dbReference type="GO" id="GO:0009244">
    <property type="term" value="P:lipopolysaccharide core region biosynthetic process"/>
    <property type="evidence" value="ECO:0007669"/>
    <property type="project" value="TreeGrafter"/>
</dbReference>
<keyword evidence="1" id="KW-0328">Glycosyltransferase</keyword>
<dbReference type="PANTHER" id="PTHR30160">
    <property type="entry name" value="TETRAACYLDISACCHARIDE 4'-KINASE-RELATED"/>
    <property type="match status" value="1"/>
</dbReference>
<accession>A0A418XY43</accession>
<evidence type="ECO:0000256" key="2">
    <source>
        <dbReference type="ARBA" id="ARBA00022679"/>
    </source>
</evidence>
<sequence length="355" mass="39568">MPRQLILFPCSHMGNLLIALPHLKAMLAAQEESLLVIDQRYQPIIAMALPGETRVLWYPDAELASHKSFLHRSRYYLRFLLALRRFRAEHSVDIEGEQKSATLSLLSGATTRHGPTRRHSRWFYSHSHGRDLSGHRWQDYASLSLPAATSPACYLDLNATKAGLQDIAQHPLQPTLQPTPILIHPGATKTYKMWHPEQFASLCQRLRRLGATPILIGAGAKDRAQIERIQTFLCEPAMNLCDQLSLEALVALMQQSRGYVGNDSGPMHLAAACGLATVGLFGPTNDTLWSPLSRRATVLRQRQCHSQCQRNSCVMDSYPCLQGITVDRVIATLETLGALNGDQSVCGHHRPTVMR</sequence>
<proteinExistence type="predicted"/>
<dbReference type="InterPro" id="IPR051199">
    <property type="entry name" value="LPS_LOS_Heptosyltrfase"/>
</dbReference>
<keyword evidence="4" id="KW-1185">Reference proteome</keyword>
<organism evidence="3 4">
    <name type="scientific">Alcanivorax profundi</name>
    <dbReference type="NCBI Taxonomy" id="2338368"/>
    <lineage>
        <taxon>Bacteria</taxon>
        <taxon>Pseudomonadati</taxon>
        <taxon>Pseudomonadota</taxon>
        <taxon>Gammaproteobacteria</taxon>
        <taxon>Oceanospirillales</taxon>
        <taxon>Alcanivoracaceae</taxon>
        <taxon>Alcanivorax</taxon>
    </lineage>
</organism>
<protein>
    <submittedName>
        <fullName evidence="3">Glycosyltransferase family 9 protein</fullName>
    </submittedName>
</protein>